<accession>A0ABV8SRJ3</accession>
<feature type="domain" description="NYN" evidence="1">
    <location>
        <begin position="28"/>
        <end position="156"/>
    </location>
</feature>
<sequence length="165" mass="18854">MRVPGPLRKNPDAWFEAYREWRSLDMHIALLIDCDNTNPAAIEGILGDLGEQGTVNIRRAYADWSKRKNWQPKLLPHAIQPIQQFVYRKGKDAVDMCMMIDAMDLLYTERIDCFALVTNDGDFTPLVHKLLSKGKVVIVFGEKTSDLLIQACSIYIHTGRYLNEA</sequence>
<dbReference type="RefSeq" id="WP_380596147.1">
    <property type="nucleotide sequence ID" value="NZ_JBHSDU010000003.1"/>
</dbReference>
<dbReference type="CDD" id="cd11297">
    <property type="entry name" value="PIN_LabA-like_N_1"/>
    <property type="match status" value="1"/>
</dbReference>
<dbReference type="InterPro" id="IPR021139">
    <property type="entry name" value="NYN"/>
</dbReference>
<gene>
    <name evidence="2" type="ORF">ACFPN2_08340</name>
</gene>
<dbReference type="EMBL" id="JBHSDU010000003">
    <property type="protein sequence ID" value="MFC4309084.1"/>
    <property type="molecule type" value="Genomic_DNA"/>
</dbReference>
<dbReference type="Gene3D" id="3.40.50.1010">
    <property type="entry name" value="5'-nuclease"/>
    <property type="match status" value="1"/>
</dbReference>
<keyword evidence="3" id="KW-1185">Reference proteome</keyword>
<proteinExistence type="predicted"/>
<comment type="caution">
    <text evidence="2">The sequence shown here is derived from an EMBL/GenBank/DDBJ whole genome shotgun (WGS) entry which is preliminary data.</text>
</comment>
<evidence type="ECO:0000313" key="2">
    <source>
        <dbReference type="EMBL" id="MFC4309084.1"/>
    </source>
</evidence>
<reference evidence="3" key="1">
    <citation type="journal article" date="2019" name="Int. J. Syst. Evol. Microbiol.">
        <title>The Global Catalogue of Microorganisms (GCM) 10K type strain sequencing project: providing services to taxonomists for standard genome sequencing and annotation.</title>
        <authorList>
            <consortium name="The Broad Institute Genomics Platform"/>
            <consortium name="The Broad Institute Genome Sequencing Center for Infectious Disease"/>
            <person name="Wu L."/>
            <person name="Ma J."/>
        </authorList>
    </citation>
    <scope>NUCLEOTIDE SEQUENCE [LARGE SCALE GENOMIC DNA]</scope>
    <source>
        <strain evidence="3">CGMCC 1.10759</strain>
    </source>
</reference>
<organism evidence="2 3">
    <name type="scientific">Steroidobacter flavus</name>
    <dbReference type="NCBI Taxonomy" id="1842136"/>
    <lineage>
        <taxon>Bacteria</taxon>
        <taxon>Pseudomonadati</taxon>
        <taxon>Pseudomonadota</taxon>
        <taxon>Gammaproteobacteria</taxon>
        <taxon>Steroidobacterales</taxon>
        <taxon>Steroidobacteraceae</taxon>
        <taxon>Steroidobacter</taxon>
    </lineage>
</organism>
<name>A0ABV8SRJ3_9GAMM</name>
<dbReference type="Proteomes" id="UP001595904">
    <property type="component" value="Unassembled WGS sequence"/>
</dbReference>
<evidence type="ECO:0000313" key="3">
    <source>
        <dbReference type="Proteomes" id="UP001595904"/>
    </source>
</evidence>
<evidence type="ECO:0000259" key="1">
    <source>
        <dbReference type="Pfam" id="PF01936"/>
    </source>
</evidence>
<protein>
    <submittedName>
        <fullName evidence="2">NYN domain-containing protein</fullName>
    </submittedName>
</protein>
<dbReference type="Pfam" id="PF01936">
    <property type="entry name" value="NYN"/>
    <property type="match status" value="1"/>
</dbReference>
<dbReference type="PANTHER" id="PTHR35811:SF1">
    <property type="entry name" value="HTH OST-TYPE DOMAIN-CONTAINING PROTEIN"/>
    <property type="match status" value="1"/>
</dbReference>
<dbReference type="PANTHER" id="PTHR35811">
    <property type="entry name" value="SLR1870 PROTEIN"/>
    <property type="match status" value="1"/>
</dbReference>